<dbReference type="InterPro" id="IPR031807">
    <property type="entry name" value="HicB-like"/>
</dbReference>
<sequence length="149" mass="17017">MNKMNKLYSYPAIFYKEDDGKYSVIFPDLNGTATYGIDLNDSIRMAIDCLAGVLHGINIDGEQIPEPTELNKITEDIIIDMLDDPHYDKSRVFINIISVNVAEYAEKHFNKSVKKMVTIPRWMADMAESKKLKLSKILQDALKEKLQTT</sequence>
<evidence type="ECO:0000313" key="2">
    <source>
        <dbReference type="EMBL" id="HIZ89063.1"/>
    </source>
</evidence>
<name>A0A9D2KCI0_9BACT</name>
<protein>
    <submittedName>
        <fullName evidence="2">Type II toxin-antitoxin system HicB family antitoxin</fullName>
    </submittedName>
</protein>
<reference evidence="2" key="1">
    <citation type="journal article" date="2021" name="PeerJ">
        <title>Extensive microbial diversity within the chicken gut microbiome revealed by metagenomics and culture.</title>
        <authorList>
            <person name="Gilroy R."/>
            <person name="Ravi A."/>
            <person name="Getino M."/>
            <person name="Pursley I."/>
            <person name="Horton D.L."/>
            <person name="Alikhan N.F."/>
            <person name="Baker D."/>
            <person name="Gharbi K."/>
            <person name="Hall N."/>
            <person name="Watson M."/>
            <person name="Adriaenssens E.M."/>
            <person name="Foster-Nyarko E."/>
            <person name="Jarju S."/>
            <person name="Secka A."/>
            <person name="Antonio M."/>
            <person name="Oren A."/>
            <person name="Chaudhuri R.R."/>
            <person name="La Ragione R."/>
            <person name="Hildebrand F."/>
            <person name="Pallen M.J."/>
        </authorList>
    </citation>
    <scope>NUCLEOTIDE SEQUENCE</scope>
    <source>
        <strain evidence="2">ChiW4-1371</strain>
    </source>
</reference>
<dbReference type="SUPFAM" id="SSF143100">
    <property type="entry name" value="TTHA1013/TTHA0281-like"/>
    <property type="match status" value="1"/>
</dbReference>
<gene>
    <name evidence="2" type="ORF">H9804_03890</name>
</gene>
<comment type="caution">
    <text evidence="2">The sequence shown here is derived from an EMBL/GenBank/DDBJ whole genome shotgun (WGS) entry which is preliminary data.</text>
</comment>
<reference evidence="2" key="2">
    <citation type="submission" date="2021-04" db="EMBL/GenBank/DDBJ databases">
        <authorList>
            <person name="Gilroy R."/>
        </authorList>
    </citation>
    <scope>NUCLEOTIDE SEQUENCE</scope>
    <source>
        <strain evidence="2">ChiW4-1371</strain>
    </source>
</reference>
<dbReference type="InterPro" id="IPR035069">
    <property type="entry name" value="TTHA1013/TTHA0281-like"/>
</dbReference>
<evidence type="ECO:0000259" key="1">
    <source>
        <dbReference type="Pfam" id="PF15919"/>
    </source>
</evidence>
<dbReference type="Pfam" id="PF15919">
    <property type="entry name" value="HicB_lk_antitox"/>
    <property type="match status" value="1"/>
</dbReference>
<proteinExistence type="predicted"/>
<dbReference type="Gene3D" id="3.30.160.250">
    <property type="match status" value="1"/>
</dbReference>
<organism evidence="2 3">
    <name type="scientific">Candidatus Mucispirillum faecigallinarum</name>
    <dbReference type="NCBI Taxonomy" id="2838699"/>
    <lineage>
        <taxon>Bacteria</taxon>
        <taxon>Pseudomonadati</taxon>
        <taxon>Deferribacterota</taxon>
        <taxon>Deferribacteres</taxon>
        <taxon>Deferribacterales</taxon>
        <taxon>Mucispirillaceae</taxon>
        <taxon>Mucispirillum</taxon>
    </lineage>
</organism>
<accession>A0A9D2KCI0</accession>
<dbReference type="EMBL" id="DXAQ01000059">
    <property type="protein sequence ID" value="HIZ89063.1"/>
    <property type="molecule type" value="Genomic_DNA"/>
</dbReference>
<feature type="domain" description="HicB-like antitoxin of toxin-antitoxin system" evidence="1">
    <location>
        <begin position="10"/>
        <end position="113"/>
    </location>
</feature>
<dbReference type="Proteomes" id="UP000824176">
    <property type="component" value="Unassembled WGS sequence"/>
</dbReference>
<evidence type="ECO:0000313" key="3">
    <source>
        <dbReference type="Proteomes" id="UP000824176"/>
    </source>
</evidence>
<dbReference type="AlphaFoldDB" id="A0A9D2KCI0"/>